<evidence type="ECO:0000313" key="2">
    <source>
        <dbReference type="Proteomes" id="UP001241605"/>
    </source>
</evidence>
<gene>
    <name evidence="1" type="ORF">QF118_03970</name>
</gene>
<evidence type="ECO:0008006" key="3">
    <source>
        <dbReference type="Google" id="ProtNLM"/>
    </source>
</evidence>
<proteinExistence type="predicted"/>
<evidence type="ECO:0000313" key="1">
    <source>
        <dbReference type="EMBL" id="WGW04718.1"/>
    </source>
</evidence>
<dbReference type="EMBL" id="CP124616">
    <property type="protein sequence ID" value="WGW04718.1"/>
    <property type="molecule type" value="Genomic_DNA"/>
</dbReference>
<reference evidence="1 2" key="1">
    <citation type="submission" date="2023-05" db="EMBL/GenBank/DDBJ databases">
        <title>YMD87, complete Genome.</title>
        <authorList>
            <person name="Zhang J."/>
            <person name="Xu X."/>
        </authorList>
    </citation>
    <scope>NUCLEOTIDE SEQUENCE [LARGE SCALE GENOMIC DNA]</scope>
    <source>
        <strain evidence="1 2">YMD87</strain>
    </source>
</reference>
<organism evidence="1 2">
    <name type="scientific">Tropicibacter oceani</name>
    <dbReference type="NCBI Taxonomy" id="3058420"/>
    <lineage>
        <taxon>Bacteria</taxon>
        <taxon>Pseudomonadati</taxon>
        <taxon>Pseudomonadota</taxon>
        <taxon>Alphaproteobacteria</taxon>
        <taxon>Rhodobacterales</taxon>
        <taxon>Roseobacteraceae</taxon>
        <taxon>Tropicibacter</taxon>
    </lineage>
</organism>
<accession>A0ABY8QL29</accession>
<sequence length="147" mass="16589">MLESRKRLRYLFLNDGIFVVRVVGLFQMGDGFIERLALRHSVPSDRRNTAFVDLSLMTDADIRGGDIMTMATSQQYERAELKRSARIALYAPEGSTAYGIARMYEAFAQSAEFLDVCLFVDPDEALDWLGSSDNYADITGRSDWLIA</sequence>
<protein>
    <recommendedName>
        <fullName evidence="3">STAS/SEC14 domain-containing protein</fullName>
    </recommendedName>
</protein>
<keyword evidence="2" id="KW-1185">Reference proteome</keyword>
<name>A0ABY8QL29_9RHOB</name>
<dbReference type="RefSeq" id="WP_282301354.1">
    <property type="nucleotide sequence ID" value="NZ_CP124616.1"/>
</dbReference>
<dbReference type="Proteomes" id="UP001241605">
    <property type="component" value="Chromosome"/>
</dbReference>